<accession>A0A1M6VE80</accession>
<organism evidence="1 2">
    <name type="scientific">Chryseobacterium contaminans</name>
    <dbReference type="NCBI Taxonomy" id="1423959"/>
    <lineage>
        <taxon>Bacteria</taxon>
        <taxon>Pseudomonadati</taxon>
        <taxon>Bacteroidota</taxon>
        <taxon>Flavobacteriia</taxon>
        <taxon>Flavobacteriales</taxon>
        <taxon>Weeksellaceae</taxon>
        <taxon>Chryseobacterium group</taxon>
        <taxon>Chryseobacterium</taxon>
    </lineage>
</organism>
<dbReference type="AlphaFoldDB" id="A0A1M6VE80"/>
<gene>
    <name evidence="1" type="ORF">SAMN05444407_101175</name>
</gene>
<evidence type="ECO:0000313" key="2">
    <source>
        <dbReference type="Proteomes" id="UP000184069"/>
    </source>
</evidence>
<sequence>MKKQIKFKALKKLTRDEQKRIGGGSLPKDPFEDDGCGWNMCRNQFGRCSVFAC</sequence>
<protein>
    <submittedName>
        <fullName evidence="1">Uncharacterized protein</fullName>
    </submittedName>
</protein>
<dbReference type="RefSeq" id="WP_165601966.1">
    <property type="nucleotide sequence ID" value="NZ_FRBM01000001.1"/>
</dbReference>
<reference evidence="1 2" key="1">
    <citation type="submission" date="2016-11" db="EMBL/GenBank/DDBJ databases">
        <authorList>
            <person name="Jaros S."/>
            <person name="Januszkiewicz K."/>
            <person name="Wedrychowicz H."/>
        </authorList>
    </citation>
    <scope>NUCLEOTIDE SEQUENCE [LARGE SCALE GENOMIC DNA]</scope>
    <source>
        <strain evidence="1 2">DSM 27621</strain>
    </source>
</reference>
<dbReference type="Proteomes" id="UP000184069">
    <property type="component" value="Unassembled WGS sequence"/>
</dbReference>
<name>A0A1M6VE80_9FLAO</name>
<proteinExistence type="predicted"/>
<evidence type="ECO:0000313" key="1">
    <source>
        <dbReference type="EMBL" id="SHK79674.1"/>
    </source>
</evidence>
<dbReference type="EMBL" id="FRBM01000001">
    <property type="protein sequence ID" value="SHK79674.1"/>
    <property type="molecule type" value="Genomic_DNA"/>
</dbReference>